<reference evidence="1 2" key="1">
    <citation type="submission" date="2021-06" db="EMBL/GenBank/DDBJ databases">
        <title>Caerostris extrusa draft genome.</title>
        <authorList>
            <person name="Kono N."/>
            <person name="Arakawa K."/>
        </authorList>
    </citation>
    <scope>NUCLEOTIDE SEQUENCE [LARGE SCALE GENOMIC DNA]</scope>
</reference>
<keyword evidence="2" id="KW-1185">Reference proteome</keyword>
<evidence type="ECO:0000313" key="1">
    <source>
        <dbReference type="EMBL" id="GIY91911.1"/>
    </source>
</evidence>
<dbReference type="EMBL" id="BPLR01017472">
    <property type="protein sequence ID" value="GIY91911.1"/>
    <property type="molecule type" value="Genomic_DNA"/>
</dbReference>
<gene>
    <name evidence="1" type="ORF">CEXT_316211</name>
</gene>
<organism evidence="1 2">
    <name type="scientific">Caerostris extrusa</name>
    <name type="common">Bark spider</name>
    <name type="synonym">Caerostris bankana</name>
    <dbReference type="NCBI Taxonomy" id="172846"/>
    <lineage>
        <taxon>Eukaryota</taxon>
        <taxon>Metazoa</taxon>
        <taxon>Ecdysozoa</taxon>
        <taxon>Arthropoda</taxon>
        <taxon>Chelicerata</taxon>
        <taxon>Arachnida</taxon>
        <taxon>Araneae</taxon>
        <taxon>Araneomorphae</taxon>
        <taxon>Entelegynae</taxon>
        <taxon>Araneoidea</taxon>
        <taxon>Araneidae</taxon>
        <taxon>Caerostris</taxon>
    </lineage>
</organism>
<comment type="caution">
    <text evidence="1">The sequence shown here is derived from an EMBL/GenBank/DDBJ whole genome shotgun (WGS) entry which is preliminary data.</text>
</comment>
<dbReference type="Proteomes" id="UP001054945">
    <property type="component" value="Unassembled WGS sequence"/>
</dbReference>
<evidence type="ECO:0000313" key="2">
    <source>
        <dbReference type="Proteomes" id="UP001054945"/>
    </source>
</evidence>
<sequence length="106" mass="12439">MTPQSKEFRSDDRCSEIGKWRLSLRKWTFSNCFTNVEMCKEEPLAWKLFYLDWLELQMTINADDLTASYHVNRPGEISSAAELARGQLWRTLTKGILEGEVDYKEN</sequence>
<dbReference type="AlphaFoldDB" id="A0AAV4X9G9"/>
<name>A0AAV4X9G9_CAEEX</name>
<accession>A0AAV4X9G9</accession>
<protein>
    <submittedName>
        <fullName evidence="1">Uncharacterized protein</fullName>
    </submittedName>
</protein>
<proteinExistence type="predicted"/>